<dbReference type="GO" id="GO:0016787">
    <property type="term" value="F:hydrolase activity"/>
    <property type="evidence" value="ECO:0007669"/>
    <property type="project" value="UniProtKB-KW"/>
</dbReference>
<comment type="subcellular location">
    <subcellularLocation>
        <location evidence="15">Plastid</location>
        <location evidence="15">Chloroplast outer membrane</location>
        <topology evidence="15">Single-pass membrane protein</topology>
    </subcellularLocation>
</comment>
<name>A0AB40BWU4_DIOCR</name>
<dbReference type="SUPFAM" id="SSF52540">
    <property type="entry name" value="P-loop containing nucleoside triphosphate hydrolases"/>
    <property type="match status" value="1"/>
</dbReference>
<evidence type="ECO:0000256" key="14">
    <source>
        <dbReference type="ARBA" id="ARBA00023136"/>
    </source>
</evidence>
<keyword evidence="2" id="KW-0813">Transport</keyword>
<evidence type="ECO:0000313" key="19">
    <source>
        <dbReference type="Proteomes" id="UP001515500"/>
    </source>
</evidence>
<gene>
    <name evidence="20 21 22 23 24" type="primary">LOC120268700</name>
</gene>
<dbReference type="RefSeq" id="XP_039131923.1">
    <property type="nucleotide sequence ID" value="XM_039275989.1"/>
</dbReference>
<keyword evidence="10" id="KW-0460">Magnesium</keyword>
<dbReference type="AlphaFoldDB" id="A0AB40BWU4"/>
<evidence type="ECO:0000256" key="15">
    <source>
        <dbReference type="ARBA" id="ARBA00023766"/>
    </source>
</evidence>
<evidence type="ECO:0000259" key="18">
    <source>
        <dbReference type="PROSITE" id="PS51720"/>
    </source>
</evidence>
<dbReference type="PANTHER" id="PTHR10903:SF68">
    <property type="entry name" value="TRANSLOCASE OF CHLOROPLAST 90, CHLOROPLASTIC"/>
    <property type="match status" value="1"/>
</dbReference>
<feature type="domain" description="AIG1-type G" evidence="18">
    <location>
        <begin position="144"/>
        <end position="373"/>
    </location>
</feature>
<dbReference type="InterPro" id="IPR027417">
    <property type="entry name" value="P-loop_NTPase"/>
</dbReference>
<dbReference type="Proteomes" id="UP001515500">
    <property type="component" value="Chromosome 9"/>
</dbReference>
<accession>A0AB40BWU4</accession>
<keyword evidence="5" id="KW-0812">Transmembrane</keyword>
<keyword evidence="7" id="KW-0547">Nucleotide-binding</keyword>
<dbReference type="Gene3D" id="3.40.50.300">
    <property type="entry name" value="P-loop containing nucleotide triphosphate hydrolases"/>
    <property type="match status" value="1"/>
</dbReference>
<protein>
    <submittedName>
        <fullName evidence="20 21">Translocase of chloroplast 90, chloroplastic</fullName>
    </submittedName>
</protein>
<dbReference type="Pfam" id="PF04548">
    <property type="entry name" value="AIG1"/>
    <property type="match status" value="1"/>
</dbReference>
<evidence type="ECO:0000313" key="22">
    <source>
        <dbReference type="RefSeq" id="XP_039131924.1"/>
    </source>
</evidence>
<dbReference type="PANTHER" id="PTHR10903">
    <property type="entry name" value="GTPASE, IMAP FAMILY MEMBER-RELATED"/>
    <property type="match status" value="1"/>
</dbReference>
<dbReference type="GeneID" id="120268700"/>
<keyword evidence="14" id="KW-0472">Membrane</keyword>
<evidence type="ECO:0000256" key="4">
    <source>
        <dbReference type="ARBA" id="ARBA00022640"/>
    </source>
</evidence>
<dbReference type="GO" id="GO:0005525">
    <property type="term" value="F:GTP binding"/>
    <property type="evidence" value="ECO:0007669"/>
    <property type="project" value="UniProtKB-KW"/>
</dbReference>
<evidence type="ECO:0000256" key="7">
    <source>
        <dbReference type="ARBA" id="ARBA00022741"/>
    </source>
</evidence>
<dbReference type="RefSeq" id="XP_039131922.1">
    <property type="nucleotide sequence ID" value="XM_039275988.1"/>
</dbReference>
<sequence>MKNLVDWVSSQLMSKFLVSARSFNSYDEDLLCEEPNDQGARNTTNEISTTAPATNDTQLTESSESELVVPDISNAEALQIKLLRFVQRIGQSPNNLVVAQTFYRLHLANLIQSAECGVQRKVLTFDQVKAIAARQEESGQPDLLFSVKILVLGKTGVGKSATINSLFDETRSVTNAFRRGTDEIQEIVGTIKGIKFTVIDTPGLSPFNGNPRRNRKILMAVKKFIRKSPPDVVLYFERLNFITGGYGDYSLLKLITEVFGSSMWFNTILVMTHASSPPPEPDGYPMSYEGYVGRSKNIVQHFIHQAMSSEKLVNPVVYVENHQFCETNAKGEKILPNGLAWKSQLLLLCITSKILVDANSLLKFQDSFQLSQTGGALLSLPHFLSSFLQRHPLSNSNGIEDDDFTNFLDQEDEDDYDQLPPIRILTKAQFNKLSKAQKDAYLEELNYREDLYLRKQWKAMARQHKETMLRKKNNDTIQKNDHDDDNDASLVEAYEIEDATIPLSFDSDSPVYRYRFCVIGNEQWVIKPVCDSQGWDHDIGYDGVYWDGSIHIKSNFQATFAGQMNKEKDDFRINSECTAKFKHPNGATMLAGIDIQPFSKDLLCTIRGDLEFKNFCCNKTGGSFAVSSLGKTYFTRAKLEDSISIGRRLKVRMDAGCARGYGQMAYGGTLEATIRGKDYPVNDDKVTIATTLLSFDNETVIGGSVQSDFQIWRGTKHCLNASINSKGPMQISFKTSSSKHVQIALLALVTLFQGLFMRRLR</sequence>
<keyword evidence="11" id="KW-0653">Protein transport</keyword>
<evidence type="ECO:0000256" key="17">
    <source>
        <dbReference type="SAM" id="MobiDB-lite"/>
    </source>
</evidence>
<evidence type="ECO:0000313" key="24">
    <source>
        <dbReference type="RefSeq" id="XP_039131926.1"/>
    </source>
</evidence>
<keyword evidence="4" id="KW-0934">Plastid</keyword>
<evidence type="ECO:0000256" key="2">
    <source>
        <dbReference type="ARBA" id="ARBA00022448"/>
    </source>
</evidence>
<evidence type="ECO:0000256" key="11">
    <source>
        <dbReference type="ARBA" id="ARBA00022927"/>
    </source>
</evidence>
<evidence type="ECO:0000313" key="20">
    <source>
        <dbReference type="RefSeq" id="XP_039131922.1"/>
    </source>
</evidence>
<evidence type="ECO:0000256" key="1">
    <source>
        <dbReference type="ARBA" id="ARBA00001946"/>
    </source>
</evidence>
<comment type="cofactor">
    <cofactor evidence="1">
        <name>Mg(2+)</name>
        <dbReference type="ChEBI" id="CHEBI:18420"/>
    </cofactor>
</comment>
<dbReference type="PROSITE" id="PS51720">
    <property type="entry name" value="G_AIG1"/>
    <property type="match status" value="1"/>
</dbReference>
<evidence type="ECO:0000256" key="10">
    <source>
        <dbReference type="ARBA" id="ARBA00022842"/>
    </source>
</evidence>
<dbReference type="GO" id="GO:0046872">
    <property type="term" value="F:metal ion binding"/>
    <property type="evidence" value="ECO:0007669"/>
    <property type="project" value="UniProtKB-KW"/>
</dbReference>
<dbReference type="RefSeq" id="XP_039131926.1">
    <property type="nucleotide sequence ID" value="XM_039275992.1"/>
</dbReference>
<evidence type="ECO:0000256" key="5">
    <source>
        <dbReference type="ARBA" id="ARBA00022692"/>
    </source>
</evidence>
<dbReference type="FunFam" id="3.40.50.300:FF:000413">
    <property type="entry name" value="Translocase of chloroplast 120, chloroplastic"/>
    <property type="match status" value="1"/>
</dbReference>
<dbReference type="GO" id="GO:0009707">
    <property type="term" value="C:chloroplast outer membrane"/>
    <property type="evidence" value="ECO:0007669"/>
    <property type="project" value="UniProtKB-SubCell"/>
</dbReference>
<keyword evidence="6" id="KW-0479">Metal-binding</keyword>
<keyword evidence="19" id="KW-1185">Reference proteome</keyword>
<evidence type="ECO:0000256" key="8">
    <source>
        <dbReference type="ARBA" id="ARBA00022801"/>
    </source>
</evidence>
<dbReference type="RefSeq" id="XP_039131925.1">
    <property type="nucleotide sequence ID" value="XM_039275991.1"/>
</dbReference>
<dbReference type="Pfam" id="PF11886">
    <property type="entry name" value="TOC159_MAD"/>
    <property type="match status" value="1"/>
</dbReference>
<feature type="compositionally biased region" description="Polar residues" evidence="17">
    <location>
        <begin position="39"/>
        <end position="62"/>
    </location>
</feature>
<evidence type="ECO:0000256" key="16">
    <source>
        <dbReference type="ARBA" id="ARBA00023775"/>
    </source>
</evidence>
<evidence type="ECO:0000313" key="21">
    <source>
        <dbReference type="RefSeq" id="XP_039131923.1"/>
    </source>
</evidence>
<evidence type="ECO:0000256" key="9">
    <source>
        <dbReference type="ARBA" id="ARBA00022805"/>
    </source>
</evidence>
<dbReference type="RefSeq" id="XP_039131924.1">
    <property type="nucleotide sequence ID" value="XM_039275990.1"/>
</dbReference>
<keyword evidence="3" id="KW-0150">Chloroplast</keyword>
<keyword evidence="12" id="KW-1133">Transmembrane helix</keyword>
<evidence type="ECO:0000256" key="6">
    <source>
        <dbReference type="ARBA" id="ARBA00022723"/>
    </source>
</evidence>
<comment type="similarity">
    <text evidence="16">Belongs to the TRAFAC class TrmE-Era-EngA-EngB-Septin-like GTPase superfamily. AIG1/Toc34/Toc159-like paraseptin GTPase family. TOC159 subfamily.</text>
</comment>
<dbReference type="InterPro" id="IPR045058">
    <property type="entry name" value="GIMA/IAN/Toc"/>
</dbReference>
<organism evidence="19 23">
    <name type="scientific">Dioscorea cayennensis subsp. rotundata</name>
    <name type="common">White Guinea yam</name>
    <name type="synonym">Dioscorea rotundata</name>
    <dbReference type="NCBI Taxonomy" id="55577"/>
    <lineage>
        <taxon>Eukaryota</taxon>
        <taxon>Viridiplantae</taxon>
        <taxon>Streptophyta</taxon>
        <taxon>Embryophyta</taxon>
        <taxon>Tracheophyta</taxon>
        <taxon>Spermatophyta</taxon>
        <taxon>Magnoliopsida</taxon>
        <taxon>Liliopsida</taxon>
        <taxon>Dioscoreales</taxon>
        <taxon>Dioscoreaceae</taxon>
        <taxon>Dioscorea</taxon>
    </lineage>
</organism>
<feature type="region of interest" description="Disordered" evidence="17">
    <location>
        <begin position="34"/>
        <end position="64"/>
    </location>
</feature>
<evidence type="ECO:0000256" key="13">
    <source>
        <dbReference type="ARBA" id="ARBA00023134"/>
    </source>
</evidence>
<keyword evidence="9" id="KW-1002">Plastid outer membrane</keyword>
<reference evidence="20 21" key="1">
    <citation type="submission" date="2025-04" db="UniProtKB">
        <authorList>
            <consortium name="RefSeq"/>
        </authorList>
    </citation>
    <scope>IDENTIFICATION</scope>
</reference>
<dbReference type="InterPro" id="IPR006703">
    <property type="entry name" value="G_AIG1"/>
</dbReference>
<keyword evidence="8" id="KW-0378">Hydrolase</keyword>
<proteinExistence type="inferred from homology"/>
<dbReference type="GO" id="GO:0045036">
    <property type="term" value="P:protein targeting to chloroplast"/>
    <property type="evidence" value="ECO:0007669"/>
    <property type="project" value="TreeGrafter"/>
</dbReference>
<dbReference type="GO" id="GO:0015031">
    <property type="term" value="P:protein transport"/>
    <property type="evidence" value="ECO:0007669"/>
    <property type="project" value="UniProtKB-KW"/>
</dbReference>
<keyword evidence="13" id="KW-0342">GTP-binding</keyword>
<evidence type="ECO:0000313" key="23">
    <source>
        <dbReference type="RefSeq" id="XP_039131925.1"/>
    </source>
</evidence>
<evidence type="ECO:0000256" key="3">
    <source>
        <dbReference type="ARBA" id="ARBA00022528"/>
    </source>
</evidence>
<evidence type="ECO:0000256" key="12">
    <source>
        <dbReference type="ARBA" id="ARBA00022989"/>
    </source>
</evidence>
<dbReference type="InterPro" id="IPR024283">
    <property type="entry name" value="TOC159_MAD"/>
</dbReference>